<reference evidence="2" key="1">
    <citation type="submission" date="2021-02" db="EMBL/GenBank/DDBJ databases">
        <authorList>
            <person name="Dougan E. K."/>
            <person name="Rhodes N."/>
            <person name="Thang M."/>
            <person name="Chan C."/>
        </authorList>
    </citation>
    <scope>NUCLEOTIDE SEQUENCE</scope>
</reference>
<dbReference type="AlphaFoldDB" id="A0A812NCD3"/>
<dbReference type="Proteomes" id="UP000604046">
    <property type="component" value="Unassembled WGS sequence"/>
</dbReference>
<accession>A0A812NCD3</accession>
<evidence type="ECO:0000256" key="1">
    <source>
        <dbReference type="SAM" id="MobiDB-lite"/>
    </source>
</evidence>
<keyword evidence="3" id="KW-1185">Reference proteome</keyword>
<evidence type="ECO:0000313" key="3">
    <source>
        <dbReference type="Proteomes" id="UP000604046"/>
    </source>
</evidence>
<feature type="region of interest" description="Disordered" evidence="1">
    <location>
        <begin position="245"/>
        <end position="267"/>
    </location>
</feature>
<protein>
    <submittedName>
        <fullName evidence="2">Uncharacterized protein</fullName>
    </submittedName>
</protein>
<feature type="compositionally biased region" description="Low complexity" evidence="1">
    <location>
        <begin position="351"/>
        <end position="363"/>
    </location>
</feature>
<sequence length="363" mass="38796">MTLTNSIIAPLPAGMALDAAKVAFENFGEVSRVQRLEKFDTFVQVVFFDVRSAGRAVKAFGAAGCIPGPQVGDRTVMLAGDDQLSTKDFQKISEVCKSKDGSFFLEFYDVRDAMRYQKAKIQLPPGLPNSAAKESPEVPEVLPPPGLAPVAAAAPAARAPASDWQVVIRNLPTKILTKVMMDAVFQQAGFDGYLKEFTIQAGAGEVVAKFADQTAAQGCVTHFSGCQWDNKSGAVVTAELFPPREAKPSKATKKKAHASASNEMSAEAPAFQPSSMAPYEFSAEAPVFMPFMPNWGYMPKVEEEVTGNPRPRNATKLAFGSDTSTEVGDSEDDDKTSPARVKRILPQQAMGARSRSGSASSSA</sequence>
<name>A0A812NCD3_9DINO</name>
<gene>
    <name evidence="2" type="ORF">SNAT2548_LOCUS15788</name>
</gene>
<evidence type="ECO:0000313" key="2">
    <source>
        <dbReference type="EMBL" id="CAE7300037.1"/>
    </source>
</evidence>
<dbReference type="EMBL" id="CAJNDS010002064">
    <property type="protein sequence ID" value="CAE7300037.1"/>
    <property type="molecule type" value="Genomic_DNA"/>
</dbReference>
<organism evidence="2 3">
    <name type="scientific">Symbiodinium natans</name>
    <dbReference type="NCBI Taxonomy" id="878477"/>
    <lineage>
        <taxon>Eukaryota</taxon>
        <taxon>Sar</taxon>
        <taxon>Alveolata</taxon>
        <taxon>Dinophyceae</taxon>
        <taxon>Suessiales</taxon>
        <taxon>Symbiodiniaceae</taxon>
        <taxon>Symbiodinium</taxon>
    </lineage>
</organism>
<dbReference type="OrthoDB" id="438683at2759"/>
<feature type="region of interest" description="Disordered" evidence="1">
    <location>
        <begin position="304"/>
        <end position="363"/>
    </location>
</feature>
<proteinExistence type="predicted"/>
<comment type="caution">
    <text evidence="2">The sequence shown here is derived from an EMBL/GenBank/DDBJ whole genome shotgun (WGS) entry which is preliminary data.</text>
</comment>